<dbReference type="AlphaFoldDB" id="E1IF24"/>
<name>E1IF24_9CHLR</name>
<organism evidence="2 3">
    <name type="scientific">Oscillochloris trichoides DG-6</name>
    <dbReference type="NCBI Taxonomy" id="765420"/>
    <lineage>
        <taxon>Bacteria</taxon>
        <taxon>Bacillati</taxon>
        <taxon>Chloroflexota</taxon>
        <taxon>Chloroflexia</taxon>
        <taxon>Chloroflexales</taxon>
        <taxon>Chloroflexineae</taxon>
        <taxon>Oscillochloridaceae</taxon>
        <taxon>Oscillochloris</taxon>
    </lineage>
</organism>
<dbReference type="eggNOG" id="ENOG50330D0">
    <property type="taxonomic scope" value="Bacteria"/>
</dbReference>
<evidence type="ECO:0000313" key="2">
    <source>
        <dbReference type="EMBL" id="EFO80228.1"/>
    </source>
</evidence>
<dbReference type="InterPro" id="IPR027890">
    <property type="entry name" value="DUF4491"/>
</dbReference>
<accession>E1IF24</accession>
<dbReference type="OrthoDB" id="9814848at2"/>
<reference evidence="2 3" key="1">
    <citation type="journal article" date="2011" name="J. Bacteriol.">
        <title>Draft genome sequence of the anoxygenic filamentous phototrophic bacterium Oscillochloris trichoides subsp. DG-6.</title>
        <authorList>
            <person name="Kuznetsov B.B."/>
            <person name="Ivanovsky R.N."/>
            <person name="Keppen O.I."/>
            <person name="Sukhacheva M.V."/>
            <person name="Bumazhkin B.K."/>
            <person name="Patutina E.O."/>
            <person name="Beletsky A.V."/>
            <person name="Mardanov A.V."/>
            <person name="Baslerov R.V."/>
            <person name="Panteleeva A.N."/>
            <person name="Kolganova T.V."/>
            <person name="Ravin N.V."/>
            <person name="Skryabin K.G."/>
        </authorList>
    </citation>
    <scope>NUCLEOTIDE SEQUENCE [LARGE SCALE GENOMIC DNA]</scope>
    <source>
        <strain evidence="2 3">DG-6</strain>
    </source>
</reference>
<dbReference type="STRING" id="765420.OSCT_1925"/>
<dbReference type="Proteomes" id="UP000054010">
    <property type="component" value="Unassembled WGS sequence"/>
</dbReference>
<evidence type="ECO:0000256" key="1">
    <source>
        <dbReference type="SAM" id="Phobius"/>
    </source>
</evidence>
<keyword evidence="1" id="KW-0812">Transmembrane</keyword>
<comment type="caution">
    <text evidence="2">The sequence shown here is derived from an EMBL/GenBank/DDBJ whole genome shotgun (WGS) entry which is preliminary data.</text>
</comment>
<keyword evidence="1" id="KW-1133">Transmembrane helix</keyword>
<gene>
    <name evidence="2" type="ORF">OSCT_1925</name>
</gene>
<proteinExistence type="predicted"/>
<dbReference type="HOGENOM" id="CLU_158611_0_0_0"/>
<keyword evidence="3" id="KW-1185">Reference proteome</keyword>
<evidence type="ECO:0008006" key="4">
    <source>
        <dbReference type="Google" id="ProtNLM"/>
    </source>
</evidence>
<sequence>MNIIGLGLGLFSFFIIGFGFVWVIRGEYYLGYLWWPYPLLLGIILIIASLFVSPIWSALLGITGASCIWGATEMKEQAVRADLGWFRRNPRPKPAPPLVEVIKKIHAPHL</sequence>
<dbReference type="Pfam" id="PF14898">
    <property type="entry name" value="DUF4491"/>
    <property type="match status" value="1"/>
</dbReference>
<feature type="transmembrane region" description="Helical" evidence="1">
    <location>
        <begin position="7"/>
        <end position="25"/>
    </location>
</feature>
<dbReference type="EMBL" id="ADVR01000079">
    <property type="protein sequence ID" value="EFO80228.1"/>
    <property type="molecule type" value="Genomic_DNA"/>
</dbReference>
<protein>
    <recommendedName>
        <fullName evidence="4">DUF4491 domain-containing protein</fullName>
    </recommendedName>
</protein>
<feature type="transmembrane region" description="Helical" evidence="1">
    <location>
        <begin position="37"/>
        <end position="70"/>
    </location>
</feature>
<evidence type="ECO:0000313" key="3">
    <source>
        <dbReference type="Proteomes" id="UP000054010"/>
    </source>
</evidence>
<keyword evidence="1" id="KW-0472">Membrane</keyword>